<keyword evidence="2" id="KW-0812">Transmembrane</keyword>
<sequence>MHSTTYPSHAAQTATGWFNNTVATIDGYGRGAWIALMVLGFVFGGPLGLLILAYVLVTGRLAGSKRAGKRMMRRMGGSTGNLAFDAYRDATLRRLEEERAEFESFLERLREAKDKAEFDQFMDQRAKDARDATPTDDERK</sequence>
<feature type="region of interest" description="Disordered" evidence="1">
    <location>
        <begin position="120"/>
        <end position="140"/>
    </location>
</feature>
<evidence type="ECO:0000313" key="4">
    <source>
        <dbReference type="Proteomes" id="UP000238801"/>
    </source>
</evidence>
<evidence type="ECO:0000313" key="3">
    <source>
        <dbReference type="EMBL" id="PRY95488.1"/>
    </source>
</evidence>
<reference evidence="3 4" key="1">
    <citation type="submission" date="2018-03" db="EMBL/GenBank/DDBJ databases">
        <title>Genomic Encyclopedia of Archaeal and Bacterial Type Strains, Phase II (KMG-II): from individual species to whole genera.</title>
        <authorList>
            <person name="Goeker M."/>
        </authorList>
    </citation>
    <scope>NUCLEOTIDE SEQUENCE [LARGE SCALE GENOMIC DNA]</scope>
    <source>
        <strain evidence="3 4">DSM 29318</strain>
    </source>
</reference>
<dbReference type="AlphaFoldDB" id="A0A2T0X965"/>
<accession>A0A2T0X965</accession>
<evidence type="ECO:0000256" key="2">
    <source>
        <dbReference type="SAM" id="Phobius"/>
    </source>
</evidence>
<comment type="caution">
    <text evidence="3">The sequence shown here is derived from an EMBL/GenBank/DDBJ whole genome shotgun (WGS) entry which is preliminary data.</text>
</comment>
<keyword evidence="4" id="KW-1185">Reference proteome</keyword>
<dbReference type="Pfam" id="PF11014">
    <property type="entry name" value="DUF2852"/>
    <property type="match status" value="1"/>
</dbReference>
<proteinExistence type="predicted"/>
<gene>
    <name evidence="3" type="ORF">BCF33_1109</name>
</gene>
<dbReference type="InterPro" id="IPR021273">
    <property type="entry name" value="DUF2852"/>
</dbReference>
<keyword evidence="2" id="KW-0472">Membrane</keyword>
<dbReference type="EMBL" id="PVTT01000001">
    <property type="protein sequence ID" value="PRY95488.1"/>
    <property type="molecule type" value="Genomic_DNA"/>
</dbReference>
<protein>
    <submittedName>
        <fullName evidence="3">Uncharacterized protein DUF2852</fullName>
    </submittedName>
</protein>
<dbReference type="Proteomes" id="UP000238801">
    <property type="component" value="Unassembled WGS sequence"/>
</dbReference>
<name>A0A2T0X965_9RHOB</name>
<evidence type="ECO:0000256" key="1">
    <source>
        <dbReference type="SAM" id="MobiDB-lite"/>
    </source>
</evidence>
<keyword evidence="2" id="KW-1133">Transmembrane helix</keyword>
<dbReference type="OrthoDB" id="9806878at2"/>
<organism evidence="3 4">
    <name type="scientific">Hasllibacter halocynthiae</name>
    <dbReference type="NCBI Taxonomy" id="595589"/>
    <lineage>
        <taxon>Bacteria</taxon>
        <taxon>Pseudomonadati</taxon>
        <taxon>Pseudomonadota</taxon>
        <taxon>Alphaproteobacteria</taxon>
        <taxon>Rhodobacterales</taxon>
        <taxon>Roseobacteraceae</taxon>
        <taxon>Hasllibacter</taxon>
    </lineage>
</organism>
<dbReference type="RefSeq" id="WP_106159860.1">
    <property type="nucleotide sequence ID" value="NZ_PVTT01000001.1"/>
</dbReference>
<feature type="transmembrane region" description="Helical" evidence="2">
    <location>
        <begin position="32"/>
        <end position="63"/>
    </location>
</feature>